<proteinExistence type="inferred from homology"/>
<dbReference type="InterPro" id="IPR042100">
    <property type="entry name" value="Bug_dom1"/>
</dbReference>
<evidence type="ECO:0000313" key="3">
    <source>
        <dbReference type="Proteomes" id="UP000317078"/>
    </source>
</evidence>
<accession>A0A502F700</accession>
<gene>
    <name evidence="2" type="ORF">EAH89_26865</name>
</gene>
<dbReference type="Gene3D" id="3.40.190.150">
    <property type="entry name" value="Bordetella uptake gene, domain 1"/>
    <property type="match status" value="1"/>
</dbReference>
<reference evidence="2 3" key="1">
    <citation type="journal article" date="2019" name="Environ. Microbiol.">
        <title>Species interactions and distinct microbial communities in high Arctic permafrost affected cryosols are associated with the CH4 and CO2 gas fluxes.</title>
        <authorList>
            <person name="Altshuler I."/>
            <person name="Hamel J."/>
            <person name="Turney S."/>
            <person name="Magnuson E."/>
            <person name="Levesque R."/>
            <person name="Greer C."/>
            <person name="Whyte L.G."/>
        </authorList>
    </citation>
    <scope>NUCLEOTIDE SEQUENCE [LARGE SCALE GENOMIC DNA]</scope>
    <source>
        <strain evidence="2 3">S9.3B</strain>
    </source>
</reference>
<dbReference type="EMBL" id="RCZP01000050">
    <property type="protein sequence ID" value="TPG44826.1"/>
    <property type="molecule type" value="Genomic_DNA"/>
</dbReference>
<dbReference type="AlphaFoldDB" id="A0A502F700"/>
<evidence type="ECO:0008006" key="4">
    <source>
        <dbReference type="Google" id="ProtNLM"/>
    </source>
</evidence>
<evidence type="ECO:0000313" key="2">
    <source>
        <dbReference type="EMBL" id="TPG44826.1"/>
    </source>
</evidence>
<dbReference type="Proteomes" id="UP000317078">
    <property type="component" value="Unassembled WGS sequence"/>
</dbReference>
<dbReference type="Pfam" id="PF03401">
    <property type="entry name" value="TctC"/>
    <property type="match status" value="1"/>
</dbReference>
<comment type="caution">
    <text evidence="2">The sequence shown here is derived from an EMBL/GenBank/DDBJ whole genome shotgun (WGS) entry which is preliminary data.</text>
</comment>
<keyword evidence="3" id="KW-1185">Reference proteome</keyword>
<name>A0A502F700_9PROT</name>
<organism evidence="2 3">
    <name type="scientific">Muricoccus nepalensis</name>
    <dbReference type="NCBI Taxonomy" id="1854500"/>
    <lineage>
        <taxon>Bacteria</taxon>
        <taxon>Pseudomonadati</taxon>
        <taxon>Pseudomonadota</taxon>
        <taxon>Alphaproteobacteria</taxon>
        <taxon>Acetobacterales</taxon>
        <taxon>Roseomonadaceae</taxon>
        <taxon>Muricoccus</taxon>
    </lineage>
</organism>
<dbReference type="PANTHER" id="PTHR42928">
    <property type="entry name" value="TRICARBOXYLATE-BINDING PROTEIN"/>
    <property type="match status" value="1"/>
</dbReference>
<comment type="similarity">
    <text evidence="1">Belongs to the UPF0065 (bug) family.</text>
</comment>
<evidence type="ECO:0000256" key="1">
    <source>
        <dbReference type="ARBA" id="ARBA00006987"/>
    </source>
</evidence>
<dbReference type="SUPFAM" id="SSF53850">
    <property type="entry name" value="Periplasmic binding protein-like II"/>
    <property type="match status" value="1"/>
</dbReference>
<dbReference type="OrthoDB" id="9135254at2"/>
<dbReference type="PANTHER" id="PTHR42928:SF5">
    <property type="entry name" value="BLR1237 PROTEIN"/>
    <property type="match status" value="1"/>
</dbReference>
<dbReference type="Gene3D" id="3.40.190.10">
    <property type="entry name" value="Periplasmic binding protein-like II"/>
    <property type="match status" value="1"/>
</dbReference>
<protein>
    <recommendedName>
        <fullName evidence="4">Tripartite tricarboxylate transporter substrate binding protein</fullName>
    </recommendedName>
</protein>
<sequence length="123" mass="12879">MHIPFRGGGPALSALLAQQVDFVVDALPVMLPQLRDGSIRALAVTSPERVALLPEVPTVSEAGVPGYATQNWYGLFAPARTPAPVVERLAAETARVVADPKCRRRLVELGVEPVGSGPAAFAA</sequence>
<dbReference type="InterPro" id="IPR005064">
    <property type="entry name" value="BUG"/>
</dbReference>